<dbReference type="PROSITE" id="PS50013">
    <property type="entry name" value="CHROMO_2"/>
    <property type="match status" value="1"/>
</dbReference>
<dbReference type="GeneID" id="81400119"/>
<comment type="subunit">
    <text evidence="2">Component of the NuA4 histone acetyltransferase complex.</text>
</comment>
<reference evidence="5" key="2">
    <citation type="journal article" date="2023" name="IMA Fungus">
        <title>Comparative genomic study of the Penicillium genus elucidates a diverse pangenome and 15 lateral gene transfer events.</title>
        <authorList>
            <person name="Petersen C."/>
            <person name="Sorensen T."/>
            <person name="Nielsen M.R."/>
            <person name="Sondergaard T.E."/>
            <person name="Sorensen J.L."/>
            <person name="Fitzpatrick D.A."/>
            <person name="Frisvad J.C."/>
            <person name="Nielsen K.L."/>
        </authorList>
    </citation>
    <scope>NUCLEOTIDE SEQUENCE</scope>
    <source>
        <strain evidence="5">IBT 22155</strain>
    </source>
</reference>
<evidence type="ECO:0000256" key="3">
    <source>
        <dbReference type="ARBA" id="ARBA00023242"/>
    </source>
</evidence>
<dbReference type="GO" id="GO:0005634">
    <property type="term" value="C:nucleus"/>
    <property type="evidence" value="ECO:0007669"/>
    <property type="project" value="UniProtKB-SubCell"/>
</dbReference>
<evidence type="ECO:0000256" key="1">
    <source>
        <dbReference type="ARBA" id="ARBA00004123"/>
    </source>
</evidence>
<organism evidence="5 6">
    <name type="scientific">Penicillium bovifimosum</name>
    <dbReference type="NCBI Taxonomy" id="126998"/>
    <lineage>
        <taxon>Eukaryota</taxon>
        <taxon>Fungi</taxon>
        <taxon>Dikarya</taxon>
        <taxon>Ascomycota</taxon>
        <taxon>Pezizomycotina</taxon>
        <taxon>Eurotiomycetes</taxon>
        <taxon>Eurotiomycetidae</taxon>
        <taxon>Eurotiales</taxon>
        <taxon>Aspergillaceae</taxon>
        <taxon>Penicillium</taxon>
    </lineage>
</organism>
<keyword evidence="3" id="KW-0539">Nucleus</keyword>
<dbReference type="SUPFAM" id="SSF54160">
    <property type="entry name" value="Chromo domain-like"/>
    <property type="match status" value="1"/>
</dbReference>
<dbReference type="SMART" id="SM00298">
    <property type="entry name" value="CHROMO"/>
    <property type="match status" value="1"/>
</dbReference>
<dbReference type="AlphaFoldDB" id="A0A9W9HEJ3"/>
<name>A0A9W9HEJ3_9EURO</name>
<dbReference type="OrthoDB" id="4365070at2759"/>
<comment type="caution">
    <text evidence="5">The sequence shown here is derived from an EMBL/GenBank/DDBJ whole genome shotgun (WGS) entry which is preliminary data.</text>
</comment>
<evidence type="ECO:0000313" key="6">
    <source>
        <dbReference type="Proteomes" id="UP001149079"/>
    </source>
</evidence>
<evidence type="ECO:0000259" key="4">
    <source>
        <dbReference type="PROSITE" id="PS50013"/>
    </source>
</evidence>
<dbReference type="InterPro" id="IPR023780">
    <property type="entry name" value="Chromo_domain"/>
</dbReference>
<feature type="domain" description="Chromo" evidence="4">
    <location>
        <begin position="10"/>
        <end position="69"/>
    </location>
</feature>
<dbReference type="InterPro" id="IPR000953">
    <property type="entry name" value="Chromo/chromo_shadow_dom"/>
</dbReference>
<dbReference type="PANTHER" id="PTHR22812">
    <property type="entry name" value="CHROMOBOX PROTEIN"/>
    <property type="match status" value="1"/>
</dbReference>
<dbReference type="GO" id="GO:0006338">
    <property type="term" value="P:chromatin remodeling"/>
    <property type="evidence" value="ECO:0007669"/>
    <property type="project" value="UniProtKB-ARBA"/>
</dbReference>
<evidence type="ECO:0000313" key="5">
    <source>
        <dbReference type="EMBL" id="KAJ5145641.1"/>
    </source>
</evidence>
<dbReference type="InterPro" id="IPR051219">
    <property type="entry name" value="Heterochromatin_chromo-domain"/>
</dbReference>
<evidence type="ECO:0000256" key="2">
    <source>
        <dbReference type="ARBA" id="ARBA00011353"/>
    </source>
</evidence>
<dbReference type="EMBL" id="JAPQKL010000001">
    <property type="protein sequence ID" value="KAJ5145641.1"/>
    <property type="molecule type" value="Genomic_DNA"/>
</dbReference>
<dbReference type="RefSeq" id="XP_056526115.1">
    <property type="nucleotide sequence ID" value="XM_056660949.1"/>
</dbReference>
<dbReference type="Gene3D" id="2.40.50.40">
    <property type="match status" value="1"/>
</dbReference>
<protein>
    <recommendedName>
        <fullName evidence="4">Chromo domain-containing protein</fullName>
    </recommendedName>
</protein>
<comment type="subcellular location">
    <subcellularLocation>
        <location evidence="1">Nucleus</location>
    </subcellularLocation>
</comment>
<dbReference type="Proteomes" id="UP001149079">
    <property type="component" value="Unassembled WGS sequence"/>
</dbReference>
<reference evidence="5" key="1">
    <citation type="submission" date="2022-11" db="EMBL/GenBank/DDBJ databases">
        <authorList>
            <person name="Petersen C."/>
        </authorList>
    </citation>
    <scope>NUCLEOTIDE SEQUENCE</scope>
    <source>
        <strain evidence="5">IBT 22155</strain>
    </source>
</reference>
<gene>
    <name evidence="5" type="ORF">N7515_000205</name>
</gene>
<dbReference type="Pfam" id="PF00385">
    <property type="entry name" value="Chromo"/>
    <property type="match status" value="1"/>
</dbReference>
<keyword evidence="6" id="KW-1185">Reference proteome</keyword>
<dbReference type="InterPro" id="IPR016197">
    <property type="entry name" value="Chromo-like_dom_sf"/>
</dbReference>
<sequence>MADLEDDDEWEVEEIKEEKRIKRSNYFLVKWAGWPSEYNQWVPEEDLENVRDTIKDFRKAKSKKTKTKQPPKSSH</sequence>
<proteinExistence type="predicted"/>
<accession>A0A9W9HEJ3</accession>